<proteinExistence type="predicted"/>
<protein>
    <submittedName>
        <fullName evidence="2">Uncharacterized protein</fullName>
    </submittedName>
</protein>
<dbReference type="EMBL" id="BGPR01001395">
    <property type="protein sequence ID" value="GBM52809.1"/>
    <property type="molecule type" value="Genomic_DNA"/>
</dbReference>
<reference evidence="2 3" key="1">
    <citation type="journal article" date="2019" name="Sci. Rep.">
        <title>Orb-weaving spider Araneus ventricosus genome elucidates the spidroin gene catalogue.</title>
        <authorList>
            <person name="Kono N."/>
            <person name="Nakamura H."/>
            <person name="Ohtoshi R."/>
            <person name="Moran D.A.P."/>
            <person name="Shinohara A."/>
            <person name="Yoshida Y."/>
            <person name="Fujiwara M."/>
            <person name="Mori M."/>
            <person name="Tomita M."/>
            <person name="Arakawa K."/>
        </authorList>
    </citation>
    <scope>NUCLEOTIDE SEQUENCE [LARGE SCALE GENOMIC DNA]</scope>
</reference>
<comment type="caution">
    <text evidence="2">The sequence shown here is derived from an EMBL/GenBank/DDBJ whole genome shotgun (WGS) entry which is preliminary data.</text>
</comment>
<evidence type="ECO:0000256" key="1">
    <source>
        <dbReference type="SAM" id="MobiDB-lite"/>
    </source>
</evidence>
<dbReference type="AlphaFoldDB" id="A0A4Y2GJB2"/>
<evidence type="ECO:0000313" key="2">
    <source>
        <dbReference type="EMBL" id="GBM52809.1"/>
    </source>
</evidence>
<name>A0A4Y2GJB2_ARAVE</name>
<keyword evidence="3" id="KW-1185">Reference proteome</keyword>
<sequence>MSSLILQRGPASQSWKNYKTGQSGRSPFVIASLANRSGHSFAQMTDVNFNPIRLSAFMSWLSRWSDGYTDCLDIQPSFPIRPDNRFRLGVDAQPTLTAWTRLGLLDELQNQ</sequence>
<accession>A0A4Y2GJB2</accession>
<feature type="region of interest" description="Disordered" evidence="1">
    <location>
        <begin position="1"/>
        <end position="23"/>
    </location>
</feature>
<dbReference type="Proteomes" id="UP000499080">
    <property type="component" value="Unassembled WGS sequence"/>
</dbReference>
<evidence type="ECO:0000313" key="3">
    <source>
        <dbReference type="Proteomes" id="UP000499080"/>
    </source>
</evidence>
<gene>
    <name evidence="2" type="ORF">AVEN_21241_1</name>
</gene>
<organism evidence="2 3">
    <name type="scientific">Araneus ventricosus</name>
    <name type="common">Orbweaver spider</name>
    <name type="synonym">Epeira ventricosa</name>
    <dbReference type="NCBI Taxonomy" id="182803"/>
    <lineage>
        <taxon>Eukaryota</taxon>
        <taxon>Metazoa</taxon>
        <taxon>Ecdysozoa</taxon>
        <taxon>Arthropoda</taxon>
        <taxon>Chelicerata</taxon>
        <taxon>Arachnida</taxon>
        <taxon>Araneae</taxon>
        <taxon>Araneomorphae</taxon>
        <taxon>Entelegynae</taxon>
        <taxon>Araneoidea</taxon>
        <taxon>Araneidae</taxon>
        <taxon>Araneus</taxon>
    </lineage>
</organism>